<gene>
    <name evidence="1" type="ORF">BECKLPF1236A_GA0070988_102964</name>
    <name evidence="2" type="ORF">BECKLPF1236C_GA0070990_102934</name>
</gene>
<organism evidence="1">
    <name type="scientific">Candidatus Kentrum sp. LPFa</name>
    <dbReference type="NCBI Taxonomy" id="2126335"/>
    <lineage>
        <taxon>Bacteria</taxon>
        <taxon>Pseudomonadati</taxon>
        <taxon>Pseudomonadota</taxon>
        <taxon>Gammaproteobacteria</taxon>
        <taxon>Candidatus Kentrum</taxon>
    </lineage>
</organism>
<dbReference type="EMBL" id="CAADFP010000293">
    <property type="protein sequence ID" value="VFK34711.1"/>
    <property type="molecule type" value="Genomic_DNA"/>
</dbReference>
<dbReference type="EMBL" id="CAADFM010000296">
    <property type="protein sequence ID" value="VFK21306.1"/>
    <property type="molecule type" value="Genomic_DNA"/>
</dbReference>
<evidence type="ECO:0000313" key="1">
    <source>
        <dbReference type="EMBL" id="VFK21306.1"/>
    </source>
</evidence>
<name>A0A450WW56_9GAMM</name>
<protein>
    <submittedName>
        <fullName evidence="1">Uncharacterized protein</fullName>
    </submittedName>
</protein>
<reference evidence="1" key="1">
    <citation type="submission" date="2019-02" db="EMBL/GenBank/DDBJ databases">
        <authorList>
            <person name="Gruber-Vodicka R. H."/>
            <person name="Seah K. B. B."/>
        </authorList>
    </citation>
    <scope>NUCLEOTIDE SEQUENCE</scope>
    <source>
        <strain evidence="1">BECK_S312</strain>
        <strain evidence="2">BECK_S426</strain>
    </source>
</reference>
<evidence type="ECO:0000313" key="2">
    <source>
        <dbReference type="EMBL" id="VFK34711.1"/>
    </source>
</evidence>
<sequence length="95" mass="10740">MLVDISVLEKATSAVFQHLRENGINSIDLDKDFYWNIEKEQKYDPYQEPTEMNLGQLADDLKEIEKIASGDGDVIGYALVWIAALYQYIGEANPG</sequence>
<proteinExistence type="predicted"/>
<dbReference type="AlphaFoldDB" id="A0A450WW56"/>
<accession>A0A450WW56</accession>